<evidence type="ECO:0000313" key="4">
    <source>
        <dbReference type="EMBL" id="OAT05492.1"/>
    </source>
</evidence>
<gene>
    <name evidence="4" type="ORF">BDBG_01883</name>
</gene>
<dbReference type="VEuPathDB" id="FungiDB:BDBG_01883"/>
<protein>
    <recommendedName>
        <fullName evidence="2">Large ribosomal subunit protein bL21m</fullName>
    </recommendedName>
</protein>
<feature type="compositionally biased region" description="Low complexity" evidence="3">
    <location>
        <begin position="72"/>
        <end position="107"/>
    </location>
</feature>
<dbReference type="GO" id="GO:0005762">
    <property type="term" value="C:mitochondrial large ribosomal subunit"/>
    <property type="evidence" value="ECO:0007669"/>
    <property type="project" value="TreeGrafter"/>
</dbReference>
<dbReference type="GO" id="GO:0003735">
    <property type="term" value="F:structural constituent of ribosome"/>
    <property type="evidence" value="ECO:0007669"/>
    <property type="project" value="TreeGrafter"/>
</dbReference>
<dbReference type="AlphaFoldDB" id="A0A179UG63"/>
<sequence>MIRPYTRRIIRRHLHNTTAAMFARSTFRTALDIRWMPSIIPSTRAACMHQASATPFHATAPEIPPQSPTKGSSEQTTSQTPETAVPSQSELSTLQSSSASTLASTTPTIPPNKLPIQPTFTKPLTLTPSLTSLLPHLTTQTPHYITAHLHARPYLLTEGDTLRLPFLMPNVQAGDILRFNRASVIGSRDFTLKGAPYVDERLFECRVRVIGTESEPLRIKEKTKQRQRHVRRVKSKHRYTILRVVDVKVKGVDELVREGAEIVSEEAEGEQTQ</sequence>
<evidence type="ECO:0000313" key="5">
    <source>
        <dbReference type="Proteomes" id="UP000002038"/>
    </source>
</evidence>
<dbReference type="Proteomes" id="UP000002038">
    <property type="component" value="Unassembled WGS sequence"/>
</dbReference>
<comment type="similarity">
    <text evidence="1">Belongs to the bacterial ribosomal protein bL21 family.</text>
</comment>
<organism evidence="4 5">
    <name type="scientific">Blastomyces gilchristii (strain SLH14081)</name>
    <name type="common">Blastomyces dermatitidis</name>
    <dbReference type="NCBI Taxonomy" id="559298"/>
    <lineage>
        <taxon>Eukaryota</taxon>
        <taxon>Fungi</taxon>
        <taxon>Dikarya</taxon>
        <taxon>Ascomycota</taxon>
        <taxon>Pezizomycotina</taxon>
        <taxon>Eurotiomycetes</taxon>
        <taxon>Eurotiomycetidae</taxon>
        <taxon>Onygenales</taxon>
        <taxon>Ajellomycetaceae</taxon>
        <taxon>Blastomyces</taxon>
    </lineage>
</organism>
<dbReference type="InterPro" id="IPR028909">
    <property type="entry name" value="bL21-like"/>
</dbReference>
<dbReference type="KEGG" id="bgh:BDBG_01883"/>
<keyword evidence="5" id="KW-1185">Reference proteome</keyword>
<evidence type="ECO:0000256" key="3">
    <source>
        <dbReference type="SAM" id="MobiDB-lite"/>
    </source>
</evidence>
<feature type="region of interest" description="Disordered" evidence="3">
    <location>
        <begin position="58"/>
        <end position="116"/>
    </location>
</feature>
<dbReference type="GeneID" id="8506607"/>
<dbReference type="RefSeq" id="XP_002627212.2">
    <property type="nucleotide sequence ID" value="XM_002627166.2"/>
</dbReference>
<dbReference type="PANTHER" id="PTHR21349:SF0">
    <property type="entry name" value="LARGE RIBOSOMAL SUBUNIT PROTEIN BL21M"/>
    <property type="match status" value="1"/>
</dbReference>
<evidence type="ECO:0000256" key="1">
    <source>
        <dbReference type="ARBA" id="ARBA00008563"/>
    </source>
</evidence>
<dbReference type="PANTHER" id="PTHR21349">
    <property type="entry name" value="50S RIBOSOMAL PROTEIN L21"/>
    <property type="match status" value="1"/>
</dbReference>
<dbReference type="EMBL" id="GG657450">
    <property type="protein sequence ID" value="OAT05492.1"/>
    <property type="molecule type" value="Genomic_DNA"/>
</dbReference>
<dbReference type="STRING" id="559298.A0A179UG63"/>
<proteinExistence type="inferred from homology"/>
<accession>A0A179UG63</accession>
<dbReference type="SUPFAM" id="SSF141091">
    <property type="entry name" value="L21p-like"/>
    <property type="match status" value="1"/>
</dbReference>
<evidence type="ECO:0000256" key="2">
    <source>
        <dbReference type="ARBA" id="ARBA00044129"/>
    </source>
</evidence>
<name>A0A179UG63_BLAGS</name>
<dbReference type="InterPro" id="IPR036164">
    <property type="entry name" value="bL21-like_sf"/>
</dbReference>
<reference evidence="5" key="1">
    <citation type="journal article" date="2015" name="PLoS Genet.">
        <title>The dynamic genome and transcriptome of the human fungal pathogen Blastomyces and close relative Emmonsia.</title>
        <authorList>
            <person name="Munoz J.F."/>
            <person name="Gauthier G.M."/>
            <person name="Desjardins C.A."/>
            <person name="Gallo J.E."/>
            <person name="Holder J."/>
            <person name="Sullivan T.D."/>
            <person name="Marty A.J."/>
            <person name="Carmen J.C."/>
            <person name="Chen Z."/>
            <person name="Ding L."/>
            <person name="Gujja S."/>
            <person name="Magrini V."/>
            <person name="Misas E."/>
            <person name="Mitreva M."/>
            <person name="Priest M."/>
            <person name="Saif S."/>
            <person name="Whiston E.A."/>
            <person name="Young S."/>
            <person name="Zeng Q."/>
            <person name="Goldman W.E."/>
            <person name="Mardis E.R."/>
            <person name="Taylor J.W."/>
            <person name="McEwen J.G."/>
            <person name="Clay O.K."/>
            <person name="Klein B.S."/>
            <person name="Cuomo C.A."/>
        </authorList>
    </citation>
    <scope>NUCLEOTIDE SEQUENCE [LARGE SCALE GENOMIC DNA]</scope>
    <source>
        <strain evidence="5">SLH14081</strain>
    </source>
</reference>
<dbReference type="Pfam" id="PF00829">
    <property type="entry name" value="Ribosomal_L21p"/>
    <property type="match status" value="1"/>
</dbReference>